<accession>I0HQ40</accession>
<dbReference type="InterPro" id="IPR007159">
    <property type="entry name" value="SpoVT-AbrB_dom"/>
</dbReference>
<dbReference type="AlphaFoldDB" id="I0HQ40"/>
<dbReference type="Gene3D" id="2.10.260.10">
    <property type="match status" value="1"/>
</dbReference>
<gene>
    <name evidence="3" type="ordered locus">RGE_17860</name>
</gene>
<evidence type="ECO:0000313" key="3">
    <source>
        <dbReference type="EMBL" id="BAL95127.1"/>
    </source>
</evidence>
<dbReference type="EMBL" id="AP012320">
    <property type="protein sequence ID" value="BAL95127.1"/>
    <property type="molecule type" value="Genomic_DNA"/>
</dbReference>
<dbReference type="HOGENOM" id="CLU_158484_2_1_4"/>
<dbReference type="GO" id="GO:0003677">
    <property type="term" value="F:DNA binding"/>
    <property type="evidence" value="ECO:0007669"/>
    <property type="project" value="UniProtKB-UniRule"/>
</dbReference>
<dbReference type="eggNOG" id="COG2002">
    <property type="taxonomic scope" value="Bacteria"/>
</dbReference>
<dbReference type="InterPro" id="IPR037914">
    <property type="entry name" value="SpoVT-AbrB_sf"/>
</dbReference>
<evidence type="ECO:0000259" key="2">
    <source>
        <dbReference type="PROSITE" id="PS51740"/>
    </source>
</evidence>
<dbReference type="RefSeq" id="WP_014427990.1">
    <property type="nucleotide sequence ID" value="NC_017075.1"/>
</dbReference>
<dbReference type="PROSITE" id="PS51740">
    <property type="entry name" value="SPOVT_ABRB"/>
    <property type="match status" value="1"/>
</dbReference>
<sequence length="85" mass="9317">MAASVCLEGKLSKITTVSTKGRVKIPRKVRKRLGLRPGDKVSWVLLSDGTLVVRPKTRRLSELSGLLRGAHPRDGALAVEDMKVR</sequence>
<dbReference type="Proteomes" id="UP000007883">
    <property type="component" value="Chromosome"/>
</dbReference>
<organism evidence="3 4">
    <name type="scientific">Rubrivivax gelatinosus (strain NBRC 100245 / IL144)</name>
    <dbReference type="NCBI Taxonomy" id="983917"/>
    <lineage>
        <taxon>Bacteria</taxon>
        <taxon>Pseudomonadati</taxon>
        <taxon>Pseudomonadota</taxon>
        <taxon>Betaproteobacteria</taxon>
        <taxon>Burkholderiales</taxon>
        <taxon>Sphaerotilaceae</taxon>
        <taxon>Rubrivivax</taxon>
    </lineage>
</organism>
<dbReference type="Pfam" id="PF04014">
    <property type="entry name" value="MazE_antitoxin"/>
    <property type="match status" value="1"/>
</dbReference>
<name>I0HQ40_RUBGI</name>
<dbReference type="SUPFAM" id="SSF89447">
    <property type="entry name" value="AbrB/MazE/MraZ-like"/>
    <property type="match status" value="1"/>
</dbReference>
<keyword evidence="4" id="KW-1185">Reference proteome</keyword>
<evidence type="ECO:0000313" key="4">
    <source>
        <dbReference type="Proteomes" id="UP000007883"/>
    </source>
</evidence>
<dbReference type="NCBIfam" id="TIGR01439">
    <property type="entry name" value="lp_hng_hel_AbrB"/>
    <property type="match status" value="1"/>
</dbReference>
<proteinExistence type="predicted"/>
<dbReference type="SMART" id="SM00966">
    <property type="entry name" value="SpoVT_AbrB"/>
    <property type="match status" value="1"/>
</dbReference>
<feature type="domain" description="SpoVT-AbrB" evidence="2">
    <location>
        <begin position="12"/>
        <end position="58"/>
    </location>
</feature>
<evidence type="ECO:0000256" key="1">
    <source>
        <dbReference type="PROSITE-ProRule" id="PRU01076"/>
    </source>
</evidence>
<protein>
    <recommendedName>
        <fullName evidence="2">SpoVT-AbrB domain-containing protein</fullName>
    </recommendedName>
</protein>
<dbReference type="KEGG" id="rge:RGE_17860"/>
<keyword evidence="1" id="KW-0238">DNA-binding</keyword>
<reference evidence="3 4" key="1">
    <citation type="journal article" date="2012" name="J. Bacteriol.">
        <title>Complete genome sequence of phototrophic betaproteobacterium Rubrivivax gelatinosus IL144.</title>
        <authorList>
            <person name="Nagashima S."/>
            <person name="Kamimura A."/>
            <person name="Shimizu T."/>
            <person name="Nakamura-isaki S."/>
            <person name="Aono E."/>
            <person name="Sakamoto K."/>
            <person name="Ichikawa N."/>
            <person name="Nakazawa H."/>
            <person name="Sekine M."/>
            <person name="Yamazaki S."/>
            <person name="Fujita N."/>
            <person name="Shimada K."/>
            <person name="Hanada S."/>
            <person name="Nagashima K.V.P."/>
        </authorList>
    </citation>
    <scope>NUCLEOTIDE SEQUENCE [LARGE SCALE GENOMIC DNA]</scope>
    <source>
        <strain evidence="4">NBRC 100245 / IL144</strain>
    </source>
</reference>